<dbReference type="Pfam" id="PF12797">
    <property type="entry name" value="Fer4_2"/>
    <property type="match status" value="1"/>
</dbReference>
<accession>A0A3N5BAS4</accession>
<feature type="domain" description="4Fe-4S ferredoxin-type" evidence="7">
    <location>
        <begin position="99"/>
        <end position="128"/>
    </location>
</feature>
<dbReference type="PANTHER" id="PTHR43545">
    <property type="entry name" value="FORMATE DEHYDROGENASE, NITRATE-INDUCIBLE, IRON-SULFUR SUBUNIT"/>
    <property type="match status" value="1"/>
</dbReference>
<gene>
    <name evidence="8" type="ORF">EDD75_1917</name>
</gene>
<keyword evidence="4" id="KW-0677">Repeat</keyword>
<comment type="subcellular location">
    <subcellularLocation>
        <location evidence="1">Cell envelope</location>
    </subcellularLocation>
</comment>
<evidence type="ECO:0000313" key="8">
    <source>
        <dbReference type="EMBL" id="RPF42805.1"/>
    </source>
</evidence>
<sequence>MIGMPKAVLVDLTRCIGCRSCQVACKQWNDLPAERTSFGGGRDNPAALSKTTWTRVEHKYVTDGAKLSYRFVKRQCMHCLEPACVGACFMGVLKKTPQGPVVVAADRCIGCYYCQVACPFEVPRYEWQKGKARPQKCRFCFEPGGKYDRLGQGLAPACVQACPTGALKFGERDQLIAEAWERINAHPHYVRYVYGEKDQGGTSWLYLSDVPFAELGFEVGSGAASFFKRLQRLRTGS</sequence>
<evidence type="ECO:0000256" key="6">
    <source>
        <dbReference type="ARBA" id="ARBA00023014"/>
    </source>
</evidence>
<dbReference type="Pfam" id="PF13247">
    <property type="entry name" value="Fer4_11"/>
    <property type="match status" value="1"/>
</dbReference>
<keyword evidence="9" id="KW-1185">Reference proteome</keyword>
<evidence type="ECO:0000256" key="5">
    <source>
        <dbReference type="ARBA" id="ARBA00023004"/>
    </source>
</evidence>
<name>A0A3N5BAS4_9THEO</name>
<dbReference type="GO" id="GO:0030313">
    <property type="term" value="C:cell envelope"/>
    <property type="evidence" value="ECO:0007669"/>
    <property type="project" value="UniProtKB-SubCell"/>
</dbReference>
<keyword evidence="2" id="KW-0004">4Fe-4S</keyword>
<dbReference type="InterPro" id="IPR017896">
    <property type="entry name" value="4Fe4S_Fe-S-bd"/>
</dbReference>
<keyword evidence="5" id="KW-0408">Iron</keyword>
<dbReference type="SUPFAM" id="SSF54862">
    <property type="entry name" value="4Fe-4S ferredoxins"/>
    <property type="match status" value="1"/>
</dbReference>
<evidence type="ECO:0000256" key="1">
    <source>
        <dbReference type="ARBA" id="ARBA00004196"/>
    </source>
</evidence>
<feature type="domain" description="4Fe-4S ferredoxin-type" evidence="7">
    <location>
        <begin position="6"/>
        <end position="36"/>
    </location>
</feature>
<keyword evidence="3" id="KW-0479">Metal-binding</keyword>
<dbReference type="PANTHER" id="PTHR43545:SF4">
    <property type="entry name" value="IRON-SULFUR PROTEIN"/>
    <property type="match status" value="1"/>
</dbReference>
<evidence type="ECO:0000256" key="2">
    <source>
        <dbReference type="ARBA" id="ARBA00022485"/>
    </source>
</evidence>
<protein>
    <submittedName>
        <fullName evidence="8">Formate dehydrogenase iron-sulfur subunit</fullName>
    </submittedName>
</protein>
<evidence type="ECO:0000256" key="3">
    <source>
        <dbReference type="ARBA" id="ARBA00022723"/>
    </source>
</evidence>
<dbReference type="GO" id="GO:0046872">
    <property type="term" value="F:metal ion binding"/>
    <property type="evidence" value="ECO:0007669"/>
    <property type="project" value="UniProtKB-KW"/>
</dbReference>
<evidence type="ECO:0000259" key="7">
    <source>
        <dbReference type="PROSITE" id="PS51379"/>
    </source>
</evidence>
<evidence type="ECO:0000313" key="9">
    <source>
        <dbReference type="Proteomes" id="UP000282654"/>
    </source>
</evidence>
<dbReference type="CDD" id="cd10561">
    <property type="entry name" value="HybA_like"/>
    <property type="match status" value="1"/>
</dbReference>
<dbReference type="EMBL" id="RKRE01000003">
    <property type="protein sequence ID" value="RPF42805.1"/>
    <property type="molecule type" value="Genomic_DNA"/>
</dbReference>
<proteinExistence type="predicted"/>
<keyword evidence="6" id="KW-0411">Iron-sulfur</keyword>
<dbReference type="PROSITE" id="PS00198">
    <property type="entry name" value="4FE4S_FER_1"/>
    <property type="match status" value="1"/>
</dbReference>
<dbReference type="PROSITE" id="PS51379">
    <property type="entry name" value="4FE4S_FER_2"/>
    <property type="match status" value="2"/>
</dbReference>
<dbReference type="AlphaFoldDB" id="A0A3N5BAS4"/>
<dbReference type="InterPro" id="IPR051555">
    <property type="entry name" value="FDH_Electron_Transfer_Unit"/>
</dbReference>
<reference evidence="8 9" key="1">
    <citation type="submission" date="2018-11" db="EMBL/GenBank/DDBJ databases">
        <title>Genomic Encyclopedia of Type Strains, Phase IV (KMG-IV): sequencing the most valuable type-strain genomes for metagenomic binning, comparative biology and taxonomic classification.</title>
        <authorList>
            <person name="Goeker M."/>
        </authorList>
    </citation>
    <scope>NUCLEOTIDE SEQUENCE [LARGE SCALE GENOMIC DNA]</scope>
    <source>
        <strain evidence="8 9">DSM 102936</strain>
    </source>
</reference>
<dbReference type="InterPro" id="IPR017900">
    <property type="entry name" value="4Fe4S_Fe_S_CS"/>
</dbReference>
<organism evidence="8 9">
    <name type="scientific">Thermodesulfitimonas autotrophica</name>
    <dbReference type="NCBI Taxonomy" id="1894989"/>
    <lineage>
        <taxon>Bacteria</taxon>
        <taxon>Bacillati</taxon>
        <taxon>Bacillota</taxon>
        <taxon>Clostridia</taxon>
        <taxon>Thermoanaerobacterales</taxon>
        <taxon>Thermoanaerobacteraceae</taxon>
        <taxon>Thermodesulfitimonas</taxon>
    </lineage>
</organism>
<comment type="caution">
    <text evidence="8">The sequence shown here is derived from an EMBL/GenBank/DDBJ whole genome shotgun (WGS) entry which is preliminary data.</text>
</comment>
<dbReference type="Proteomes" id="UP000282654">
    <property type="component" value="Unassembled WGS sequence"/>
</dbReference>
<evidence type="ECO:0000256" key="4">
    <source>
        <dbReference type="ARBA" id="ARBA00022737"/>
    </source>
</evidence>
<dbReference type="Gene3D" id="3.30.70.20">
    <property type="match status" value="2"/>
</dbReference>
<dbReference type="GO" id="GO:0051539">
    <property type="term" value="F:4 iron, 4 sulfur cluster binding"/>
    <property type="evidence" value="ECO:0007669"/>
    <property type="project" value="UniProtKB-KW"/>
</dbReference>